<dbReference type="GO" id="GO:0016973">
    <property type="term" value="P:poly(A)+ mRNA export from nucleus"/>
    <property type="evidence" value="ECO:0007669"/>
    <property type="project" value="TreeGrafter"/>
</dbReference>
<dbReference type="PROSITE" id="PS50177">
    <property type="entry name" value="NTF2_DOMAIN"/>
    <property type="match status" value="1"/>
</dbReference>
<dbReference type="Pfam" id="PF22602">
    <property type="entry name" value="NXF_NTF2"/>
    <property type="match status" value="1"/>
</dbReference>
<dbReference type="PANTHER" id="PTHR10662">
    <property type="entry name" value="NUCLEAR RNA EXPORT FACTOR"/>
    <property type="match status" value="1"/>
</dbReference>
<feature type="compositionally biased region" description="Low complexity" evidence="6">
    <location>
        <begin position="1"/>
        <end position="10"/>
    </location>
</feature>
<evidence type="ECO:0000256" key="5">
    <source>
        <dbReference type="ARBA" id="ARBA00023242"/>
    </source>
</evidence>
<dbReference type="GO" id="GO:0003723">
    <property type="term" value="F:RNA binding"/>
    <property type="evidence" value="ECO:0007669"/>
    <property type="project" value="TreeGrafter"/>
</dbReference>
<feature type="compositionally biased region" description="Low complexity" evidence="6">
    <location>
        <begin position="26"/>
        <end position="47"/>
    </location>
</feature>
<dbReference type="InterPro" id="IPR057125">
    <property type="entry name" value="NXF1/2/3/5-like_LRR"/>
</dbReference>
<accession>A0A1C7NG83</accession>
<dbReference type="STRING" id="101091.A0A1C7NG83"/>
<feature type="region of interest" description="Disordered" evidence="6">
    <location>
        <begin position="172"/>
        <end position="194"/>
    </location>
</feature>
<evidence type="ECO:0000313" key="8">
    <source>
        <dbReference type="EMBL" id="OBZ88161.1"/>
    </source>
</evidence>
<dbReference type="InterPro" id="IPR002075">
    <property type="entry name" value="NTF2_dom"/>
</dbReference>
<feature type="domain" description="NTF2" evidence="7">
    <location>
        <begin position="367"/>
        <end position="516"/>
    </location>
</feature>
<keyword evidence="4" id="KW-0509">mRNA transport</keyword>
<dbReference type="InterPro" id="IPR032710">
    <property type="entry name" value="NTF2-like_dom_sf"/>
</dbReference>
<dbReference type="InterPro" id="IPR018222">
    <property type="entry name" value="Nuclear_transport_factor_2_euk"/>
</dbReference>
<evidence type="ECO:0000313" key="9">
    <source>
        <dbReference type="Proteomes" id="UP000093000"/>
    </source>
</evidence>
<dbReference type="GO" id="GO:0005634">
    <property type="term" value="C:nucleus"/>
    <property type="evidence" value="ECO:0007669"/>
    <property type="project" value="UniProtKB-SubCell"/>
</dbReference>
<dbReference type="InterPro" id="IPR032675">
    <property type="entry name" value="LRR_dom_sf"/>
</dbReference>
<evidence type="ECO:0000259" key="7">
    <source>
        <dbReference type="PROSITE" id="PS50177"/>
    </source>
</evidence>
<evidence type="ECO:0000256" key="1">
    <source>
        <dbReference type="ARBA" id="ARBA00004123"/>
    </source>
</evidence>
<dbReference type="OrthoDB" id="25872at2759"/>
<dbReference type="InterPro" id="IPR030217">
    <property type="entry name" value="NXF_fam"/>
</dbReference>
<dbReference type="InParanoid" id="A0A1C7NG83"/>
<evidence type="ECO:0000256" key="3">
    <source>
        <dbReference type="ARBA" id="ARBA00022448"/>
    </source>
</evidence>
<dbReference type="Gene3D" id="3.10.450.50">
    <property type="match status" value="1"/>
</dbReference>
<dbReference type="Gene3D" id="3.80.10.10">
    <property type="entry name" value="Ribonuclease Inhibitor"/>
    <property type="match status" value="1"/>
</dbReference>
<dbReference type="PANTHER" id="PTHR10662:SF22">
    <property type="entry name" value="NUCLEAR RNA EXPORT FACTOR 1"/>
    <property type="match status" value="1"/>
</dbReference>
<dbReference type="AlphaFoldDB" id="A0A1C7NG83"/>
<keyword evidence="3" id="KW-0813">Transport</keyword>
<evidence type="ECO:0000256" key="4">
    <source>
        <dbReference type="ARBA" id="ARBA00022816"/>
    </source>
</evidence>
<protein>
    <submittedName>
        <fullName evidence="8">mRNA export factor mex67</fullName>
    </submittedName>
</protein>
<comment type="similarity">
    <text evidence="2">Belongs to the NXF family.</text>
</comment>
<name>A0A1C7NG83_9FUNG</name>
<feature type="compositionally biased region" description="Low complexity" evidence="6">
    <location>
        <begin position="176"/>
        <end position="194"/>
    </location>
</feature>
<evidence type="ECO:0000256" key="2">
    <source>
        <dbReference type="ARBA" id="ARBA00009285"/>
    </source>
</evidence>
<keyword evidence="9" id="KW-1185">Reference proteome</keyword>
<dbReference type="SUPFAM" id="SSF54427">
    <property type="entry name" value="NTF2-like"/>
    <property type="match status" value="1"/>
</dbReference>
<proteinExistence type="inferred from homology"/>
<gene>
    <name evidence="8" type="primary">mex67_1</name>
    <name evidence="8" type="ORF">A0J61_03792</name>
</gene>
<dbReference type="InterPro" id="IPR040736">
    <property type="entry name" value="Mex67_RRM"/>
</dbReference>
<dbReference type="Pfam" id="PF18444">
    <property type="entry name" value="RRM_9"/>
    <property type="match status" value="1"/>
</dbReference>
<dbReference type="SUPFAM" id="SSF52058">
    <property type="entry name" value="L domain-like"/>
    <property type="match status" value="1"/>
</dbReference>
<feature type="region of interest" description="Disordered" evidence="6">
    <location>
        <begin position="1"/>
        <end position="48"/>
    </location>
</feature>
<sequence length="522" mass="58782">MYSDNTSNRGSRGGGGRGRGRGRGGYNNNTNHHYNNNNNTNNNHTNNVPITSRLGPVGGKAFSSNSYNQGRNTRHRGNTEQFNNAFTSEDTDMNIEQEGGHVVVVSGYPPGAEEKILGFLKRKARGDWEALHIQNEHNGMQITVANQAMVDTLCRMNNYEFGKATLRIEGKESGYRPNSNRGNTNSNTRTSRPPAARSAFLAEFLEKRWNPQAGFLDMDDLPDTSHNISVVISKLLTEAKYLFGDSLITISFARNKLWSVSPLTKLADQFPNIQNLSIAENEIADFRKLDLLANRFPRLQELVLSGNPIQKNFSSDRYQKEVLSRFPTITFLDMQPVNEAPMAQTGTQELPVSVQPYFFDQDSSRSFAQDFLSTYFPLFDSNRVSLVDMYDAQAVFSSVFSKGNEHQNHAWGSSKMTPGQRMVVGNQNIIQRIQQLPQTVHDLSRPDKFVIDAWQTSYSETYPVVLFLTVHAEFAELPLGTPLQFDRNFILIPSNPGSRAHAAGWQYMILSDSLLIRTNKRY</sequence>
<comment type="caution">
    <text evidence="8">The sequence shown here is derived from an EMBL/GenBank/DDBJ whole genome shotgun (WGS) entry which is preliminary data.</text>
</comment>
<reference evidence="8 9" key="1">
    <citation type="submission" date="2016-03" db="EMBL/GenBank/DDBJ databases">
        <title>Choanephora cucurbitarum.</title>
        <authorList>
            <person name="Min B."/>
            <person name="Park H."/>
            <person name="Park J.-H."/>
            <person name="Shin H.-D."/>
            <person name="Choi I.-G."/>
        </authorList>
    </citation>
    <scope>NUCLEOTIDE SEQUENCE [LARGE SCALE GENOMIC DNA]</scope>
    <source>
        <strain evidence="8 9">KUS-F28377</strain>
    </source>
</reference>
<keyword evidence="5" id="KW-0539">Nucleus</keyword>
<evidence type="ECO:0000256" key="6">
    <source>
        <dbReference type="SAM" id="MobiDB-lite"/>
    </source>
</evidence>
<dbReference type="Pfam" id="PF24048">
    <property type="entry name" value="LRR_NXF1-5"/>
    <property type="match status" value="1"/>
</dbReference>
<dbReference type="EMBL" id="LUGH01000171">
    <property type="protein sequence ID" value="OBZ88161.1"/>
    <property type="molecule type" value="Genomic_DNA"/>
</dbReference>
<organism evidence="8 9">
    <name type="scientific">Choanephora cucurbitarum</name>
    <dbReference type="NCBI Taxonomy" id="101091"/>
    <lineage>
        <taxon>Eukaryota</taxon>
        <taxon>Fungi</taxon>
        <taxon>Fungi incertae sedis</taxon>
        <taxon>Mucoromycota</taxon>
        <taxon>Mucoromycotina</taxon>
        <taxon>Mucoromycetes</taxon>
        <taxon>Mucorales</taxon>
        <taxon>Mucorineae</taxon>
        <taxon>Choanephoraceae</taxon>
        <taxon>Choanephoroideae</taxon>
        <taxon>Choanephora</taxon>
    </lineage>
</organism>
<dbReference type="Proteomes" id="UP000093000">
    <property type="component" value="Unassembled WGS sequence"/>
</dbReference>
<comment type="subcellular location">
    <subcellularLocation>
        <location evidence="1">Nucleus</location>
    </subcellularLocation>
</comment>